<protein>
    <recommendedName>
        <fullName evidence="2">mRNA guanylyltransferase</fullName>
        <ecNumber evidence="2">2.7.7.50</ecNumber>
    </recommendedName>
</protein>
<dbReference type="OrthoDB" id="200924at2759"/>
<dbReference type="KEGG" id="ccp:CHC_T00004765001"/>
<dbReference type="RefSeq" id="XP_005716340.1">
    <property type="nucleotide sequence ID" value="XM_005716283.1"/>
</dbReference>
<gene>
    <name evidence="14" type="ORF">CHC_T00004765001</name>
</gene>
<dbReference type="EC" id="2.7.7.50" evidence="2"/>
<dbReference type="Pfam" id="PF03919">
    <property type="entry name" value="mRNA_cap_C"/>
    <property type="match status" value="1"/>
</dbReference>
<dbReference type="GO" id="GO:0004484">
    <property type="term" value="F:mRNA guanylyltransferase activity"/>
    <property type="evidence" value="ECO:0007669"/>
    <property type="project" value="UniProtKB-EC"/>
</dbReference>
<keyword evidence="9" id="KW-0539">Nucleus</keyword>
<dbReference type="PhylomeDB" id="R7QGF4"/>
<feature type="region of interest" description="Disordered" evidence="11">
    <location>
        <begin position="304"/>
        <end position="358"/>
    </location>
</feature>
<evidence type="ECO:0000256" key="5">
    <source>
        <dbReference type="ARBA" id="ARBA00022695"/>
    </source>
</evidence>
<keyword evidence="3" id="KW-0507">mRNA processing</keyword>
<feature type="compositionally biased region" description="Low complexity" evidence="11">
    <location>
        <begin position="311"/>
        <end position="320"/>
    </location>
</feature>
<dbReference type="GO" id="GO:0005524">
    <property type="term" value="F:ATP binding"/>
    <property type="evidence" value="ECO:0007669"/>
    <property type="project" value="InterPro"/>
</dbReference>
<dbReference type="GO" id="GO:0005634">
    <property type="term" value="C:nucleus"/>
    <property type="evidence" value="ECO:0007669"/>
    <property type="project" value="UniProtKB-SubCell"/>
</dbReference>
<dbReference type="OMA" id="ICNENDG"/>
<dbReference type="Gene3D" id="2.40.50.140">
    <property type="entry name" value="Nucleic acid-binding proteins"/>
    <property type="match status" value="1"/>
</dbReference>
<reference evidence="15" key="1">
    <citation type="journal article" date="2013" name="Proc. Natl. Acad. Sci. U.S.A.">
        <title>Genome structure and metabolic features in the red seaweed Chondrus crispus shed light on evolution of the Archaeplastida.</title>
        <authorList>
            <person name="Collen J."/>
            <person name="Porcel B."/>
            <person name="Carre W."/>
            <person name="Ball S.G."/>
            <person name="Chaparro C."/>
            <person name="Tonon T."/>
            <person name="Barbeyron T."/>
            <person name="Michel G."/>
            <person name="Noel B."/>
            <person name="Valentin K."/>
            <person name="Elias M."/>
            <person name="Artiguenave F."/>
            <person name="Arun A."/>
            <person name="Aury J.M."/>
            <person name="Barbosa-Neto J.F."/>
            <person name="Bothwell J.H."/>
            <person name="Bouget F.Y."/>
            <person name="Brillet L."/>
            <person name="Cabello-Hurtado F."/>
            <person name="Capella-Gutierrez S."/>
            <person name="Charrier B."/>
            <person name="Cladiere L."/>
            <person name="Cock J.M."/>
            <person name="Coelho S.M."/>
            <person name="Colleoni C."/>
            <person name="Czjzek M."/>
            <person name="Da Silva C."/>
            <person name="Delage L."/>
            <person name="Denoeud F."/>
            <person name="Deschamps P."/>
            <person name="Dittami S.M."/>
            <person name="Gabaldon T."/>
            <person name="Gachon C.M."/>
            <person name="Groisillier A."/>
            <person name="Herve C."/>
            <person name="Jabbari K."/>
            <person name="Katinka M."/>
            <person name="Kloareg B."/>
            <person name="Kowalczyk N."/>
            <person name="Labadie K."/>
            <person name="Leblanc C."/>
            <person name="Lopez P.J."/>
            <person name="McLachlan D.H."/>
            <person name="Meslet-Cladiere L."/>
            <person name="Moustafa A."/>
            <person name="Nehr Z."/>
            <person name="Nyvall Collen P."/>
            <person name="Panaud O."/>
            <person name="Partensky F."/>
            <person name="Poulain J."/>
            <person name="Rensing S.A."/>
            <person name="Rousvoal S."/>
            <person name="Samson G."/>
            <person name="Symeonidi A."/>
            <person name="Weissenbach J."/>
            <person name="Zambounis A."/>
            <person name="Wincker P."/>
            <person name="Boyen C."/>
        </authorList>
    </citation>
    <scope>NUCLEOTIDE SEQUENCE [LARGE SCALE GENOMIC DNA]</scope>
    <source>
        <strain evidence="15">cv. Stackhouse</strain>
    </source>
</reference>
<feature type="domain" description="mRNA capping enzyme C-terminal" evidence="13">
    <location>
        <begin position="145"/>
        <end position="252"/>
    </location>
</feature>
<evidence type="ECO:0000256" key="6">
    <source>
        <dbReference type="ARBA" id="ARBA00022741"/>
    </source>
</evidence>
<feature type="domain" description="mRNA capping enzyme adenylation" evidence="12">
    <location>
        <begin position="9"/>
        <end position="141"/>
    </location>
</feature>
<evidence type="ECO:0000259" key="13">
    <source>
        <dbReference type="Pfam" id="PF03919"/>
    </source>
</evidence>
<dbReference type="InterPro" id="IPR051029">
    <property type="entry name" value="mRNA_Capping_Enz/RNA_Phosphat"/>
</dbReference>
<dbReference type="SUPFAM" id="SSF50249">
    <property type="entry name" value="Nucleic acid-binding proteins"/>
    <property type="match status" value="1"/>
</dbReference>
<name>R7QGF4_CHOCR</name>
<keyword evidence="15" id="KW-1185">Reference proteome</keyword>
<keyword evidence="5" id="KW-0548">Nucleotidyltransferase</keyword>
<evidence type="ECO:0000256" key="1">
    <source>
        <dbReference type="ARBA" id="ARBA00004123"/>
    </source>
</evidence>
<dbReference type="STRING" id="2769.R7QGF4"/>
<accession>R7QGF4</accession>
<comment type="subcellular location">
    <subcellularLocation>
        <location evidence="1">Nucleus</location>
    </subcellularLocation>
</comment>
<keyword evidence="4" id="KW-0808">Transferase</keyword>
<evidence type="ECO:0000256" key="8">
    <source>
        <dbReference type="ARBA" id="ARBA00023134"/>
    </source>
</evidence>
<keyword evidence="8" id="KW-0342">GTP-binding</keyword>
<dbReference type="PANTHER" id="PTHR10367:SF17">
    <property type="entry name" value="MRNA-CAPPING ENZYME"/>
    <property type="match status" value="1"/>
</dbReference>
<evidence type="ECO:0000256" key="9">
    <source>
        <dbReference type="ARBA" id="ARBA00023242"/>
    </source>
</evidence>
<evidence type="ECO:0000256" key="7">
    <source>
        <dbReference type="ARBA" id="ARBA00023042"/>
    </source>
</evidence>
<evidence type="ECO:0000313" key="14">
    <source>
        <dbReference type="EMBL" id="CDF36521.1"/>
    </source>
</evidence>
<dbReference type="GO" id="GO:0005525">
    <property type="term" value="F:GTP binding"/>
    <property type="evidence" value="ECO:0007669"/>
    <property type="project" value="UniProtKB-KW"/>
</dbReference>
<dbReference type="EMBL" id="HG001781">
    <property type="protein sequence ID" value="CDF36521.1"/>
    <property type="molecule type" value="Genomic_DNA"/>
</dbReference>
<evidence type="ECO:0000256" key="10">
    <source>
        <dbReference type="ARBA" id="ARBA00044624"/>
    </source>
</evidence>
<dbReference type="SUPFAM" id="SSF56091">
    <property type="entry name" value="DNA ligase/mRNA capping enzyme, catalytic domain"/>
    <property type="match status" value="1"/>
</dbReference>
<dbReference type="Gene3D" id="3.30.470.30">
    <property type="entry name" value="DNA ligase/mRNA capping enzyme"/>
    <property type="match status" value="1"/>
</dbReference>
<evidence type="ECO:0000256" key="2">
    <source>
        <dbReference type="ARBA" id="ARBA00012475"/>
    </source>
</evidence>
<dbReference type="AlphaFoldDB" id="R7QGF4"/>
<comment type="catalytic activity">
    <reaction evidence="10">
        <text>a 5'-end diphospho-ribonucleoside in mRNA + GTP + H(+) = a 5'-end (5'-triphosphoguanosine)-ribonucleoside in mRNA + diphosphate</text>
        <dbReference type="Rhea" id="RHEA:67012"/>
        <dbReference type="Rhea" id="RHEA-COMP:17165"/>
        <dbReference type="Rhea" id="RHEA-COMP:17166"/>
        <dbReference type="ChEBI" id="CHEBI:15378"/>
        <dbReference type="ChEBI" id="CHEBI:33019"/>
        <dbReference type="ChEBI" id="CHEBI:37565"/>
        <dbReference type="ChEBI" id="CHEBI:167616"/>
        <dbReference type="ChEBI" id="CHEBI:167617"/>
        <dbReference type="EC" id="2.7.7.50"/>
    </reaction>
    <physiologicalReaction direction="left-to-right" evidence="10">
        <dbReference type="Rhea" id="RHEA:67013"/>
    </physiologicalReaction>
</comment>
<organism evidence="14 15">
    <name type="scientific">Chondrus crispus</name>
    <name type="common">Carrageen Irish moss</name>
    <name type="synonym">Polymorpha crispa</name>
    <dbReference type="NCBI Taxonomy" id="2769"/>
    <lineage>
        <taxon>Eukaryota</taxon>
        <taxon>Rhodophyta</taxon>
        <taxon>Florideophyceae</taxon>
        <taxon>Rhodymeniophycidae</taxon>
        <taxon>Gigartinales</taxon>
        <taxon>Gigartinaceae</taxon>
        <taxon>Chondrus</taxon>
    </lineage>
</organism>
<dbReference type="GeneID" id="17324054"/>
<dbReference type="Gramene" id="CDF36521">
    <property type="protein sequence ID" value="CDF36521"/>
    <property type="gene ID" value="CHC_T00004765001"/>
</dbReference>
<dbReference type="InterPro" id="IPR013846">
    <property type="entry name" value="mRNA_cap_enzyme_C"/>
</dbReference>
<dbReference type="GO" id="GO:0006370">
    <property type="term" value="P:7-methylguanosine mRNA capping"/>
    <property type="evidence" value="ECO:0007669"/>
    <property type="project" value="UniProtKB-KW"/>
</dbReference>
<dbReference type="InterPro" id="IPR012340">
    <property type="entry name" value="NA-bd_OB-fold"/>
</dbReference>
<keyword evidence="7" id="KW-0506">mRNA capping</keyword>
<evidence type="ECO:0000313" key="15">
    <source>
        <dbReference type="Proteomes" id="UP000012073"/>
    </source>
</evidence>
<evidence type="ECO:0000256" key="11">
    <source>
        <dbReference type="SAM" id="MobiDB-lite"/>
    </source>
</evidence>
<evidence type="ECO:0000256" key="3">
    <source>
        <dbReference type="ARBA" id="ARBA00022664"/>
    </source>
</evidence>
<keyword evidence="6" id="KW-0547">Nucleotide-binding</keyword>
<dbReference type="InterPro" id="IPR001339">
    <property type="entry name" value="mRNA_cap_enzyme_adenylation"/>
</dbReference>
<proteinExistence type="predicted"/>
<dbReference type="Pfam" id="PF01331">
    <property type="entry name" value="mRNA_cap_enzyme"/>
    <property type="match status" value="1"/>
</dbReference>
<dbReference type="Proteomes" id="UP000012073">
    <property type="component" value="Unassembled WGS sequence"/>
</dbReference>
<sequence length="358" mass="41192">MSKGFASPQDNTCLDGELTYNIMTQQWEYLIYDAIAVDGDLNVAQTGFRQRMQAAEVFIAGPRCWAPFCSGLLRLRIKDYYEKRNIRKLFANIRRDPKGHYLYINNDRRDGVICNENDGVILSPVGMPYQVRNCPALLKWKPPHLNSIDFTLQLEKTLDPRHNQPSVKCHIAYKGERSIVRMREIYFPSKLRRQFAANFDKFNNSIVELAYDRMAGEWKYIRQREDKAIPNFSTTVIDTMETIAENMERGELVVHLEKTSRSPPQSELELIQAVAKNVEVCTYRNDLFDDENHDYLVATPISLVRPPQITPQPRRLGGNRRPNEGRRPRPHMPNGNPPAAGSAEGRAGRDAFEYSDDV</sequence>
<dbReference type="PANTHER" id="PTHR10367">
    <property type="entry name" value="MRNA-CAPPING ENZYME"/>
    <property type="match status" value="1"/>
</dbReference>
<evidence type="ECO:0000259" key="12">
    <source>
        <dbReference type="Pfam" id="PF01331"/>
    </source>
</evidence>
<evidence type="ECO:0000256" key="4">
    <source>
        <dbReference type="ARBA" id="ARBA00022679"/>
    </source>
</evidence>